<proteinExistence type="predicted"/>
<evidence type="ECO:0000313" key="2">
    <source>
        <dbReference type="Proteomes" id="UP000321892"/>
    </source>
</evidence>
<dbReference type="KEGG" id="lhf:JCM16775_0393"/>
<dbReference type="Pfam" id="PF04985">
    <property type="entry name" value="Phage_tube"/>
    <property type="match status" value="1"/>
</dbReference>
<organism evidence="1 2">
    <name type="scientific">Leptotrichia hofstadii</name>
    <dbReference type="NCBI Taxonomy" id="157688"/>
    <lineage>
        <taxon>Bacteria</taxon>
        <taxon>Fusobacteriati</taxon>
        <taxon>Fusobacteriota</taxon>
        <taxon>Fusobacteriia</taxon>
        <taxon>Fusobacteriales</taxon>
        <taxon>Leptotrichiaceae</taxon>
        <taxon>Leptotrichia</taxon>
    </lineage>
</organism>
<reference evidence="1 2" key="1">
    <citation type="submission" date="2019-07" db="EMBL/GenBank/DDBJ databases">
        <title>Complete Genome Sequence of Leptotrichia hofstadii Strain JCM16775.</title>
        <authorList>
            <person name="Watanabe S."/>
            <person name="Cui L."/>
        </authorList>
    </citation>
    <scope>NUCLEOTIDE SEQUENCE [LARGE SCALE GENOMIC DNA]</scope>
    <source>
        <strain evidence="1 2">JCM16775</strain>
    </source>
</reference>
<dbReference type="InterPro" id="IPR006498">
    <property type="entry name" value="Tail_tube"/>
</dbReference>
<name>A0A510JIQ9_9FUSO</name>
<dbReference type="AlphaFoldDB" id="A0A510JIQ9"/>
<dbReference type="OrthoDB" id="9814992at2"/>
<evidence type="ECO:0000313" key="1">
    <source>
        <dbReference type="EMBL" id="BBM37703.1"/>
    </source>
</evidence>
<keyword evidence="2" id="KW-1185">Reference proteome</keyword>
<gene>
    <name evidence="1" type="ORF">JCM16775_0393</name>
</gene>
<dbReference type="EMBL" id="AP019823">
    <property type="protein sequence ID" value="BBM37703.1"/>
    <property type="molecule type" value="Genomic_DNA"/>
</dbReference>
<dbReference type="Proteomes" id="UP000321892">
    <property type="component" value="Chromosome"/>
</dbReference>
<accession>A0A510JIQ9</accession>
<protein>
    <submittedName>
        <fullName evidence="1">Putative phage major tail tube protein</fullName>
    </submittedName>
</protein>
<sequence>MAKKKLPLGIVDADLYVNGSNALEGVGVVELPNVESATITTEQFGMAAEFEAPLIGHYKKMSAKVKMDSMNDTLLNFNNNDSITLECLGALQELDRMSHSPKVTGADATLKGFITKFDGPKVENGKKFEGSFDLSITYYKLMINGKTIIEIDVLNGISNVNGSLNNIIRQLLGHI</sequence>
<dbReference type="RefSeq" id="WP_018450282.1">
    <property type="nucleotide sequence ID" value="NZ_AP019823.1"/>
</dbReference>